<dbReference type="Proteomes" id="UP000480929">
    <property type="component" value="Unassembled WGS sequence"/>
</dbReference>
<evidence type="ECO:0000313" key="2">
    <source>
        <dbReference type="EMBL" id="MSC34953.1"/>
    </source>
</evidence>
<dbReference type="RefSeq" id="WP_154240687.1">
    <property type="nucleotide sequence ID" value="NZ_CALJPI010000247.1"/>
</dbReference>
<comment type="caution">
    <text evidence="1">The sequence shown here is derived from an EMBL/GenBank/DDBJ whole genome shotgun (WGS) entry which is preliminary data.</text>
</comment>
<dbReference type="EMBL" id="WKPJ01000061">
    <property type="protein sequence ID" value="MSA91428.1"/>
    <property type="molecule type" value="Genomic_DNA"/>
</dbReference>
<keyword evidence="4" id="KW-1185">Reference proteome</keyword>
<protein>
    <recommendedName>
        <fullName evidence="5">WG repeat-containing protein</fullName>
    </recommendedName>
</protein>
<organism evidence="1 3">
    <name type="scientific">Holdemania massiliensis</name>
    <dbReference type="NCBI Taxonomy" id="1468449"/>
    <lineage>
        <taxon>Bacteria</taxon>
        <taxon>Bacillati</taxon>
        <taxon>Bacillota</taxon>
        <taxon>Erysipelotrichia</taxon>
        <taxon>Erysipelotrichales</taxon>
        <taxon>Erysipelotrichaceae</taxon>
        <taxon>Holdemania</taxon>
    </lineage>
</organism>
<gene>
    <name evidence="2" type="ORF">GKD88_17685</name>
    <name evidence="1" type="ORF">GKE08_19115</name>
</gene>
<sequence>MDNQGNVISPNLTLSRYNGFDRYTGICSGAPCLLNEKLEIIRRFPSLDWISTSCYGTQCSKNYFPFLRESVHYGVMDSQGEILAQNIEIEQWGLITIIKAEEKVICATDSKTIELPLARAADVYPVKIQGQLGIFINEANQLVFYNHELEPLFEADADRIVAEHDDLEAEDGIVFKMFVVEKDDKKGVMLETGEMILEPIYDDILYFNHTGYGLAKNQGKGAIFNFRGDWVSDFVYTWDEDFEMQENRILGNWYICPVGADPLVYQRNQNISGCKLDF</sequence>
<evidence type="ECO:0000313" key="1">
    <source>
        <dbReference type="EMBL" id="MSA91428.1"/>
    </source>
</evidence>
<evidence type="ECO:0000313" key="4">
    <source>
        <dbReference type="Proteomes" id="UP000480929"/>
    </source>
</evidence>
<dbReference type="AlphaFoldDB" id="A0A6N7SCU4"/>
<evidence type="ECO:0000313" key="3">
    <source>
        <dbReference type="Proteomes" id="UP000433575"/>
    </source>
</evidence>
<evidence type="ECO:0008006" key="5">
    <source>
        <dbReference type="Google" id="ProtNLM"/>
    </source>
</evidence>
<dbReference type="Pfam" id="PF14903">
    <property type="entry name" value="WG_beta_rep"/>
    <property type="match status" value="1"/>
</dbReference>
<proteinExistence type="predicted"/>
<dbReference type="EMBL" id="WKPI01000049">
    <property type="protein sequence ID" value="MSC34953.1"/>
    <property type="molecule type" value="Genomic_DNA"/>
</dbReference>
<dbReference type="Proteomes" id="UP000433575">
    <property type="component" value="Unassembled WGS sequence"/>
</dbReference>
<dbReference type="OrthoDB" id="210273at2"/>
<reference evidence="3 4" key="1">
    <citation type="journal article" date="2019" name="Nat. Med.">
        <title>A library of human gut bacterial isolates paired with longitudinal multiomics data enables mechanistic microbiome research.</title>
        <authorList>
            <person name="Poyet M."/>
            <person name="Groussin M."/>
            <person name="Gibbons S.M."/>
            <person name="Avila-Pacheco J."/>
            <person name="Jiang X."/>
            <person name="Kearney S.M."/>
            <person name="Perrotta A.R."/>
            <person name="Berdy B."/>
            <person name="Zhao S."/>
            <person name="Lieberman T.D."/>
            <person name="Swanson P.K."/>
            <person name="Smith M."/>
            <person name="Roesemann S."/>
            <person name="Alexander J.E."/>
            <person name="Rich S.A."/>
            <person name="Livny J."/>
            <person name="Vlamakis H."/>
            <person name="Clish C."/>
            <person name="Bullock K."/>
            <person name="Deik A."/>
            <person name="Scott J."/>
            <person name="Pierce K.A."/>
            <person name="Xavier R.J."/>
            <person name="Alm E.J."/>
        </authorList>
    </citation>
    <scope>NUCLEOTIDE SEQUENCE [LARGE SCALE GENOMIC DNA]</scope>
    <source>
        <strain evidence="1 3">BIOML-A4</strain>
        <strain evidence="2 4">BIOML-A5</strain>
    </source>
</reference>
<name>A0A6N7SCU4_9FIRM</name>
<accession>A0A6N7SCU4</accession>
<dbReference type="InterPro" id="IPR032774">
    <property type="entry name" value="WG_beta_rep"/>
</dbReference>